<dbReference type="GeneID" id="6758853"/>
<dbReference type="Proteomes" id="UP000009022">
    <property type="component" value="Unassembled WGS sequence"/>
</dbReference>
<protein>
    <recommendedName>
        <fullName evidence="4">Transmembrane protein</fullName>
    </recommendedName>
</protein>
<keyword evidence="3" id="KW-1185">Reference proteome</keyword>
<organism evidence="2 3">
    <name type="scientific">Trichoplax adhaerens</name>
    <name type="common">Trichoplax reptans</name>
    <dbReference type="NCBI Taxonomy" id="10228"/>
    <lineage>
        <taxon>Eukaryota</taxon>
        <taxon>Metazoa</taxon>
        <taxon>Placozoa</taxon>
        <taxon>Uniplacotomia</taxon>
        <taxon>Trichoplacea</taxon>
        <taxon>Trichoplacidae</taxon>
        <taxon>Trichoplax</taxon>
    </lineage>
</organism>
<feature type="transmembrane region" description="Helical" evidence="1">
    <location>
        <begin position="96"/>
        <end position="119"/>
    </location>
</feature>
<dbReference type="InParanoid" id="B3SBH8"/>
<name>B3SBH8_TRIAD</name>
<dbReference type="RefSeq" id="XP_002117596.1">
    <property type="nucleotide sequence ID" value="XM_002117560.1"/>
</dbReference>
<dbReference type="HOGENOM" id="CLU_1095505_0_0_1"/>
<feature type="transmembrane region" description="Helical" evidence="1">
    <location>
        <begin position="201"/>
        <end position="222"/>
    </location>
</feature>
<accession>B3SBH8</accession>
<feature type="transmembrane region" description="Helical" evidence="1">
    <location>
        <begin position="131"/>
        <end position="157"/>
    </location>
</feature>
<evidence type="ECO:0000256" key="1">
    <source>
        <dbReference type="SAM" id="Phobius"/>
    </source>
</evidence>
<evidence type="ECO:0008006" key="4">
    <source>
        <dbReference type="Google" id="ProtNLM"/>
    </source>
</evidence>
<evidence type="ECO:0000313" key="2">
    <source>
        <dbReference type="EMBL" id="EDV19854.1"/>
    </source>
</evidence>
<keyword evidence="1" id="KW-1133">Transmembrane helix</keyword>
<dbReference type="CTD" id="6758853"/>
<sequence length="254" mass="28972">MATNHANQEYISISGETNKLFDRTDIHSKTLVISIITDFILGITSIIFGAIGFSIYYGASDIAIQIGTNLWIGALYLIHGIIFVLLYVYLKPALEIIYIMSMIITISATVIQAIINLVSESIIQRFYRNTIFWYGKFVTALAVFYLLVTLIQLVFILRVLYREMAQHTIYHTFKNDEAIPNHQLQRQPINTDYRLSPPKRLHYISIAIGVTILSIGIALIVIQSYIEKSPQFRPICIVKVKVNSWLGCIIFLFC</sequence>
<proteinExistence type="predicted"/>
<keyword evidence="1" id="KW-0812">Transmembrane</keyword>
<reference evidence="2 3" key="1">
    <citation type="journal article" date="2008" name="Nature">
        <title>The Trichoplax genome and the nature of placozoans.</title>
        <authorList>
            <person name="Srivastava M."/>
            <person name="Begovic E."/>
            <person name="Chapman J."/>
            <person name="Putnam N.H."/>
            <person name="Hellsten U."/>
            <person name="Kawashima T."/>
            <person name="Kuo A."/>
            <person name="Mitros T."/>
            <person name="Salamov A."/>
            <person name="Carpenter M.L."/>
            <person name="Signorovitch A.Y."/>
            <person name="Moreno M.A."/>
            <person name="Kamm K."/>
            <person name="Grimwood J."/>
            <person name="Schmutz J."/>
            <person name="Shapiro H."/>
            <person name="Grigoriev I.V."/>
            <person name="Buss L.W."/>
            <person name="Schierwater B."/>
            <person name="Dellaporta S.L."/>
            <person name="Rokhsar D.S."/>
        </authorList>
    </citation>
    <scope>NUCLEOTIDE SEQUENCE [LARGE SCALE GENOMIC DNA]</scope>
    <source>
        <strain evidence="2 3">Grell-BS-1999</strain>
    </source>
</reference>
<gene>
    <name evidence="2" type="ORF">TRIADDRAFT_61622</name>
</gene>
<feature type="transmembrane region" description="Helical" evidence="1">
    <location>
        <begin position="31"/>
        <end position="58"/>
    </location>
</feature>
<feature type="transmembrane region" description="Helical" evidence="1">
    <location>
        <begin position="70"/>
        <end position="90"/>
    </location>
</feature>
<evidence type="ECO:0000313" key="3">
    <source>
        <dbReference type="Proteomes" id="UP000009022"/>
    </source>
</evidence>
<dbReference type="EMBL" id="DS985265">
    <property type="protein sequence ID" value="EDV19854.1"/>
    <property type="molecule type" value="Genomic_DNA"/>
</dbReference>
<dbReference type="AlphaFoldDB" id="B3SBH8"/>
<keyword evidence="1" id="KW-0472">Membrane</keyword>
<dbReference type="KEGG" id="tad:TRIADDRAFT_61622"/>